<dbReference type="Proteomes" id="UP000027073">
    <property type="component" value="Unassembled WGS sequence"/>
</dbReference>
<dbReference type="HOGENOM" id="CLU_2039012_0_0_1"/>
<organism evidence="1 2">
    <name type="scientific">Pleurotus ostreatus (strain PC15)</name>
    <name type="common">Oyster mushroom</name>
    <dbReference type="NCBI Taxonomy" id="1137138"/>
    <lineage>
        <taxon>Eukaryota</taxon>
        <taxon>Fungi</taxon>
        <taxon>Dikarya</taxon>
        <taxon>Basidiomycota</taxon>
        <taxon>Agaricomycotina</taxon>
        <taxon>Agaricomycetes</taxon>
        <taxon>Agaricomycetidae</taxon>
        <taxon>Agaricales</taxon>
        <taxon>Pleurotineae</taxon>
        <taxon>Pleurotaceae</taxon>
        <taxon>Pleurotus</taxon>
    </lineage>
</organism>
<dbReference type="VEuPathDB" id="FungiDB:PLEOSDRAFT_1104183"/>
<evidence type="ECO:0000313" key="2">
    <source>
        <dbReference type="Proteomes" id="UP000027073"/>
    </source>
</evidence>
<accession>A0A067NI15</accession>
<evidence type="ECO:0008006" key="3">
    <source>
        <dbReference type="Google" id="ProtNLM"/>
    </source>
</evidence>
<dbReference type="EMBL" id="KL198008">
    <property type="protein sequence ID" value="KDQ27494.1"/>
    <property type="molecule type" value="Genomic_DNA"/>
</dbReference>
<name>A0A067NI15_PLEO1</name>
<gene>
    <name evidence="1" type="ORF">PLEOSDRAFT_1104183</name>
</gene>
<dbReference type="OrthoDB" id="2626202at2759"/>
<evidence type="ECO:0000313" key="1">
    <source>
        <dbReference type="EMBL" id="KDQ27494.1"/>
    </source>
</evidence>
<sequence length="121" mass="13143">MSCAGLGDFVYKTRGSHVAAKTGLKFDDGSELAADVVLFATGLGDSKSAMTAVCDEEIYSKAGRVWGLDPEGEIHAAWRDIGVPNMWFMMGNLALCRFHSKHVALQIKAIEEGVFGTRYKL</sequence>
<reference evidence="2" key="1">
    <citation type="journal article" date="2014" name="Proc. Natl. Acad. Sci. U.S.A.">
        <title>Extensive sampling of basidiomycete genomes demonstrates inadequacy of the white-rot/brown-rot paradigm for wood decay fungi.</title>
        <authorList>
            <person name="Riley R."/>
            <person name="Salamov A.A."/>
            <person name="Brown D.W."/>
            <person name="Nagy L.G."/>
            <person name="Floudas D."/>
            <person name="Held B.W."/>
            <person name="Levasseur A."/>
            <person name="Lombard V."/>
            <person name="Morin E."/>
            <person name="Otillar R."/>
            <person name="Lindquist E.A."/>
            <person name="Sun H."/>
            <person name="LaButti K.M."/>
            <person name="Schmutz J."/>
            <person name="Jabbour D."/>
            <person name="Luo H."/>
            <person name="Baker S.E."/>
            <person name="Pisabarro A.G."/>
            <person name="Walton J.D."/>
            <person name="Blanchette R.A."/>
            <person name="Henrissat B."/>
            <person name="Martin F."/>
            <person name="Cullen D."/>
            <person name="Hibbett D.S."/>
            <person name="Grigoriev I.V."/>
        </authorList>
    </citation>
    <scope>NUCLEOTIDE SEQUENCE [LARGE SCALE GENOMIC DNA]</scope>
    <source>
        <strain evidence="2">PC15</strain>
    </source>
</reference>
<proteinExistence type="predicted"/>
<protein>
    <recommendedName>
        <fullName evidence="3">FAD/NAD(P)-binding domain-containing protein</fullName>
    </recommendedName>
</protein>
<dbReference type="InParanoid" id="A0A067NI15"/>
<dbReference type="AlphaFoldDB" id="A0A067NI15"/>